<dbReference type="EMBL" id="VSWD01000010">
    <property type="protein sequence ID" value="KAK3092118.1"/>
    <property type="molecule type" value="Genomic_DNA"/>
</dbReference>
<reference evidence="4" key="1">
    <citation type="submission" date="2019-08" db="EMBL/GenBank/DDBJ databases">
        <title>The improved chromosome-level genome for the pearl oyster Pinctada fucata martensii using PacBio sequencing and Hi-C.</title>
        <authorList>
            <person name="Zheng Z."/>
        </authorList>
    </citation>
    <scope>NUCLEOTIDE SEQUENCE</scope>
    <source>
        <strain evidence="4">ZZ-2019</strain>
        <tissue evidence="4">Adductor muscle</tissue>
    </source>
</reference>
<feature type="region of interest" description="Disordered" evidence="3">
    <location>
        <begin position="144"/>
        <end position="178"/>
    </location>
</feature>
<dbReference type="Pfam" id="PF15251">
    <property type="entry name" value="TAPR1-like"/>
    <property type="match status" value="1"/>
</dbReference>
<dbReference type="InterPro" id="IPR040308">
    <property type="entry name" value="HAPR1"/>
</dbReference>
<accession>A0AA88XUR3</accession>
<evidence type="ECO:0000313" key="4">
    <source>
        <dbReference type="EMBL" id="KAK3092118.1"/>
    </source>
</evidence>
<gene>
    <name evidence="4" type="ORF">FSP39_025373</name>
</gene>
<comment type="caution">
    <text evidence="4">The sequence shown here is derived from an EMBL/GenBank/DDBJ whole genome shotgun (WGS) entry which is preliminary data.</text>
</comment>
<dbReference type="PANTHER" id="PTHR31624:SF4">
    <property type="entry name" value="CHROMOSOME 16 OPEN READING FRAME 72"/>
    <property type="match status" value="1"/>
</dbReference>
<comment type="subcellular location">
    <subcellularLocation>
        <location evidence="1">Nucleus</location>
    </subcellularLocation>
</comment>
<feature type="region of interest" description="Disordered" evidence="3">
    <location>
        <begin position="245"/>
        <end position="268"/>
    </location>
</feature>
<keyword evidence="5" id="KW-1185">Reference proteome</keyword>
<name>A0AA88XUR3_PINIB</name>
<dbReference type="Proteomes" id="UP001186944">
    <property type="component" value="Unassembled WGS sequence"/>
</dbReference>
<proteinExistence type="predicted"/>
<dbReference type="InterPro" id="IPR029196">
    <property type="entry name" value="HAPSTR1-like"/>
</dbReference>
<organism evidence="4 5">
    <name type="scientific">Pinctada imbricata</name>
    <name type="common">Atlantic pearl-oyster</name>
    <name type="synonym">Pinctada martensii</name>
    <dbReference type="NCBI Taxonomy" id="66713"/>
    <lineage>
        <taxon>Eukaryota</taxon>
        <taxon>Metazoa</taxon>
        <taxon>Spiralia</taxon>
        <taxon>Lophotrochozoa</taxon>
        <taxon>Mollusca</taxon>
        <taxon>Bivalvia</taxon>
        <taxon>Autobranchia</taxon>
        <taxon>Pteriomorphia</taxon>
        <taxon>Pterioida</taxon>
        <taxon>Pterioidea</taxon>
        <taxon>Pteriidae</taxon>
        <taxon>Pinctada</taxon>
    </lineage>
</organism>
<dbReference type="GO" id="GO:0005634">
    <property type="term" value="C:nucleus"/>
    <property type="evidence" value="ECO:0007669"/>
    <property type="project" value="UniProtKB-SubCell"/>
</dbReference>
<sequence length="268" mass="30497">MDNQDNDCSDQTPENWLNSFEEQCLEELETEPNMEENLEAERELAEQKLWLQFQNSATAIAQLYKDRHQGLSLWVPFQNAASCVTSLYKDSVDSLNSCVDLGVQKGRQHRNKDIIAWVKKKRRHIRREDLLAFLCGKSAPTRNRLSAPLRHSQNARLSMERNHSPRLASAESIQPSSEPDLQAFREAIALQGLNGAMSNVSVGFPRSHGASASPSLPSLQRTGTNNMEELNHFILEEFSRNYDASRKRTSSPDHMLIDSPSRKRGRFF</sequence>
<evidence type="ECO:0000256" key="1">
    <source>
        <dbReference type="ARBA" id="ARBA00004123"/>
    </source>
</evidence>
<keyword evidence="2" id="KW-0539">Nucleus</keyword>
<evidence type="ECO:0000313" key="5">
    <source>
        <dbReference type="Proteomes" id="UP001186944"/>
    </source>
</evidence>
<dbReference type="AlphaFoldDB" id="A0AA88XUR3"/>
<dbReference type="PANTHER" id="PTHR31624">
    <property type="entry name" value="UPF0472 PROTEIN C16ORF72"/>
    <property type="match status" value="1"/>
</dbReference>
<evidence type="ECO:0000256" key="2">
    <source>
        <dbReference type="ARBA" id="ARBA00023242"/>
    </source>
</evidence>
<evidence type="ECO:0000256" key="3">
    <source>
        <dbReference type="SAM" id="MobiDB-lite"/>
    </source>
</evidence>
<protein>
    <submittedName>
        <fullName evidence="4">Uncharacterized protein</fullName>
    </submittedName>
</protein>